<name>A0A6P2C7M4_9ACTN</name>
<dbReference type="SUPFAM" id="SSF48230">
    <property type="entry name" value="Chondroitin AC/alginate lyase"/>
    <property type="match status" value="1"/>
</dbReference>
<evidence type="ECO:0000313" key="4">
    <source>
        <dbReference type="Proteomes" id="UP000460272"/>
    </source>
</evidence>
<protein>
    <submittedName>
        <fullName evidence="3">Heparinase</fullName>
    </submittedName>
</protein>
<gene>
    <name evidence="3" type="ORF">EAS64_13460</name>
</gene>
<dbReference type="GO" id="GO:0016829">
    <property type="term" value="F:lyase activity"/>
    <property type="evidence" value="ECO:0007669"/>
    <property type="project" value="InterPro"/>
</dbReference>
<organism evidence="3 4">
    <name type="scientific">Trebonia kvetii</name>
    <dbReference type="NCBI Taxonomy" id="2480626"/>
    <lineage>
        <taxon>Bacteria</taxon>
        <taxon>Bacillati</taxon>
        <taxon>Actinomycetota</taxon>
        <taxon>Actinomycetes</taxon>
        <taxon>Streptosporangiales</taxon>
        <taxon>Treboniaceae</taxon>
        <taxon>Trebonia</taxon>
    </lineage>
</organism>
<feature type="domain" description="Heparinase II/III-like C-terminal" evidence="2">
    <location>
        <begin position="366"/>
        <end position="557"/>
    </location>
</feature>
<accession>A0A6P2C7M4</accession>
<dbReference type="Proteomes" id="UP000460272">
    <property type="component" value="Unassembled WGS sequence"/>
</dbReference>
<evidence type="ECO:0000256" key="1">
    <source>
        <dbReference type="ARBA" id="ARBA00004196"/>
    </source>
</evidence>
<keyword evidence="4" id="KW-1185">Reference proteome</keyword>
<proteinExistence type="predicted"/>
<dbReference type="OrthoDB" id="9793856at2"/>
<dbReference type="EMBL" id="RPFW01000002">
    <property type="protein sequence ID" value="TVZ05533.1"/>
    <property type="molecule type" value="Genomic_DNA"/>
</dbReference>
<comment type="subcellular location">
    <subcellularLocation>
        <location evidence="1">Cell envelope</location>
    </subcellularLocation>
</comment>
<dbReference type="Gene3D" id="1.50.10.100">
    <property type="entry name" value="Chondroitin AC/alginate lyase"/>
    <property type="match status" value="1"/>
</dbReference>
<dbReference type="Pfam" id="PF07940">
    <property type="entry name" value="Hepar_II_III_C"/>
    <property type="match status" value="1"/>
</dbReference>
<evidence type="ECO:0000259" key="2">
    <source>
        <dbReference type="Pfam" id="PF07940"/>
    </source>
</evidence>
<evidence type="ECO:0000313" key="3">
    <source>
        <dbReference type="EMBL" id="TVZ05533.1"/>
    </source>
</evidence>
<dbReference type="InterPro" id="IPR012480">
    <property type="entry name" value="Hepar_II_III_C"/>
</dbReference>
<reference evidence="3 4" key="1">
    <citation type="submission" date="2018-11" db="EMBL/GenBank/DDBJ databases">
        <title>Trebonia kvetii gen.nov., sp.nov., a novel acidophilic actinobacterium, and proposal of the new actinobacterial family Treboniaceae fam. nov.</title>
        <authorList>
            <person name="Rapoport D."/>
            <person name="Sagova-Mareckova M."/>
            <person name="Sedlacek I."/>
            <person name="Provaznik J."/>
            <person name="Kralova S."/>
            <person name="Pavlinic D."/>
            <person name="Benes V."/>
            <person name="Kopecky J."/>
        </authorList>
    </citation>
    <scope>NUCLEOTIDE SEQUENCE [LARGE SCALE GENOMIC DNA]</scope>
    <source>
        <strain evidence="3 4">15Tr583</strain>
    </source>
</reference>
<comment type="caution">
    <text evidence="3">The sequence shown here is derived from an EMBL/GenBank/DDBJ whole genome shotgun (WGS) entry which is preliminary data.</text>
</comment>
<sequence>MPLADCFTAARLAEHLRPWRPYPPAADRRFWDRVPTETRERLLAQAGPVSQRPWPLLTATTYGRFSADGDRQAYERPYFARRDKLIAAVVTAVLTGDTSDADITDGVWLLCEESTWCLPAHQPGGLPDPDNPHVDLFAAETAALLAWTVLLTGEHEARIRREVKIRVLDPYRARDDWRWLGLGDPAHLNNWTPWIHANLLIASLLLDDQPHATAARAVAALDRYLDVVPDDGGCDEGASYWWRAGASLFECLQTLTEACGNDFGAFHLPKVMAVARYPMAAHIAGDVHVNFADGPIRPPGTVPHLLYRFAVRTGDAQLRQHARAMQPEHASLITGPNGSLGRVLAAITDDEWTALPPARFPAPRQTWLPATGVLTAREREGDTAGLYLAAKAGHNDESHNHNDVGSFVIAYNGRPLLVDPGAGVYTRQTFGPDRYQIWTMQSSWHNTPAPAGHTQAAGRAHRAMDVSASLSVTAAELALDLAAAYPATAGVRSWCRTLRLDRVAPLIAIHDRWELIQSSERTACYLITPAEPRVADGRILLPFGLVIDVDATVDGMSAGAISVERRDLDDPQLRAVWGDHLYRITLALPGQRGSLSMVVRHGPGHQ</sequence>
<dbReference type="InterPro" id="IPR008929">
    <property type="entry name" value="Chondroitin_lyas"/>
</dbReference>
<dbReference type="RefSeq" id="WP_145853234.1">
    <property type="nucleotide sequence ID" value="NZ_RPFW01000002.1"/>
</dbReference>
<dbReference type="Gene3D" id="2.70.98.70">
    <property type="match status" value="1"/>
</dbReference>
<dbReference type="AlphaFoldDB" id="A0A6P2C7M4"/>
<dbReference type="GO" id="GO:0030313">
    <property type="term" value="C:cell envelope"/>
    <property type="evidence" value="ECO:0007669"/>
    <property type="project" value="UniProtKB-SubCell"/>
</dbReference>